<organismHost>
    <name type="scientific">Ornithodoros</name>
    <name type="common">relapsing fever ticks</name>
    <dbReference type="NCBI Taxonomy" id="6937"/>
</organismHost>
<organism evidence="2">
    <name type="scientific">African swine fever virus</name>
    <name type="common">ASFV</name>
    <dbReference type="NCBI Taxonomy" id="10497"/>
    <lineage>
        <taxon>Viruses</taxon>
        <taxon>Varidnaviria</taxon>
        <taxon>Bamfordvirae</taxon>
        <taxon>Nucleocytoviricota</taxon>
        <taxon>Pokkesviricetes</taxon>
        <taxon>Asfuvirales</taxon>
        <taxon>Asfarviridae</taxon>
        <taxon>Asfivirus</taxon>
        <taxon>Asfivirus haemorrhagiae</taxon>
    </lineage>
</organism>
<keyword evidence="1" id="KW-0472">Membrane</keyword>
<reference evidence="2" key="1">
    <citation type="submission" date="2019-08" db="EMBL/GenBank/DDBJ databases">
        <authorList>
            <person name="Ndlovu S.S."/>
        </authorList>
    </citation>
    <scope>NUCLEOTIDE SEQUENCE [LARGE SCALE GENOMIC DNA]</scope>
    <source>
        <strain evidence="2">LIV_5_40</strain>
    </source>
</reference>
<accession>A0A649YJL5</accession>
<evidence type="ECO:0000256" key="1">
    <source>
        <dbReference type="SAM" id="Phobius"/>
    </source>
</evidence>
<protein>
    <submittedName>
        <fullName evidence="2">PI329L</fullName>
    </submittedName>
</protein>
<organismHost>
    <name type="scientific">Potamochoerus larvatus</name>
    <name type="common">Bushpig</name>
    <dbReference type="NCBI Taxonomy" id="273792"/>
</organismHost>
<organismHost>
    <name type="scientific">Sus scrofa</name>
    <name type="common">Pig</name>
    <dbReference type="NCBI Taxonomy" id="9823"/>
</organismHost>
<feature type="transmembrane region" description="Helical" evidence="1">
    <location>
        <begin position="295"/>
        <end position="315"/>
    </location>
</feature>
<organismHost>
    <name type="scientific">Ornithodoros moubata</name>
    <name type="common">Soft tick</name>
    <name type="synonym">Argasid tick</name>
    <dbReference type="NCBI Taxonomy" id="6938"/>
</organismHost>
<sequence>MQPFFLLLLVYIQYDCLLWLYVLLQLLSQDVDVFLYYKCTMECVEYTYGPSYGPTYPVSYRNIFYKYNATSICIQIQMLYRSIQYICTLRGTSFYIVPYFSYLSIVLLYYLSRETLFYNILFGIPETHVLVYSRSLQNDTNMCYCYYNYFFLCKTAEDALRTSVPVSVRSTIWDNFFFHTLHYCIIRTLGCWSEYVFCVCYILCLVHRYTLRPKTCVLYQSHLQFQKYFSSRSGYCGCPATSLQYLYCTVYLCYFFVHILCHVKCMQCQQHCLVYYYMQEELYYYCEYSHCTYTMYYFLLYSICRCPVVYSYLLCHFLQKYKICKPLPSCIYY</sequence>
<proteinExistence type="predicted"/>
<evidence type="ECO:0000313" key="2">
    <source>
        <dbReference type="EMBL" id="QGM12771.1"/>
    </source>
</evidence>
<organismHost>
    <name type="scientific">Phacochoerus aethiopicus</name>
    <name type="common">Warthog</name>
    <dbReference type="NCBI Taxonomy" id="85517"/>
</organismHost>
<keyword evidence="1" id="KW-0812">Transmembrane</keyword>
<keyword evidence="1" id="KW-1133">Transmembrane helix</keyword>
<name>A0A649YJL5_ASF</name>
<feature type="transmembrane region" description="Helical" evidence="1">
    <location>
        <begin position="92"/>
        <end position="111"/>
    </location>
</feature>
<gene>
    <name evidence="2" type="primary">I329L</name>
</gene>
<dbReference type="EMBL" id="MN318203">
    <property type="protein sequence ID" value="QGM12771.1"/>
    <property type="molecule type" value="Genomic_DNA"/>
</dbReference>
<feature type="transmembrane region" description="Helical" evidence="1">
    <location>
        <begin position="5"/>
        <end position="27"/>
    </location>
</feature>
<organismHost>
    <name type="scientific">Phacochoerus africanus</name>
    <name type="common">Warthog</name>
    <dbReference type="NCBI Taxonomy" id="41426"/>
</organismHost>